<gene>
    <name evidence="2" type="ORF">H5410_046474</name>
</gene>
<evidence type="ECO:0000313" key="3">
    <source>
        <dbReference type="Proteomes" id="UP000824120"/>
    </source>
</evidence>
<dbReference type="Pfam" id="PF20167">
    <property type="entry name" value="Transposase_32"/>
    <property type="match status" value="1"/>
</dbReference>
<proteinExistence type="predicted"/>
<comment type="caution">
    <text evidence="2">The sequence shown here is derived from an EMBL/GenBank/DDBJ whole genome shotgun (WGS) entry which is preliminary data.</text>
</comment>
<reference evidence="2 3" key="1">
    <citation type="submission" date="2020-09" db="EMBL/GenBank/DDBJ databases">
        <title>De no assembly of potato wild relative species, Solanum commersonii.</title>
        <authorList>
            <person name="Cho K."/>
        </authorList>
    </citation>
    <scope>NUCLEOTIDE SEQUENCE [LARGE SCALE GENOMIC DNA]</scope>
    <source>
        <strain evidence="2">LZ3.2</strain>
        <tissue evidence="2">Leaf</tissue>
    </source>
</reference>
<dbReference type="PANTHER" id="PTHR33180">
    <property type="entry name" value="PHOTOSYSTEM II CP43 REACTION CENTER PROTEIN"/>
    <property type="match status" value="1"/>
</dbReference>
<organism evidence="2 3">
    <name type="scientific">Solanum commersonii</name>
    <name type="common">Commerson's wild potato</name>
    <name type="synonym">Commerson's nightshade</name>
    <dbReference type="NCBI Taxonomy" id="4109"/>
    <lineage>
        <taxon>Eukaryota</taxon>
        <taxon>Viridiplantae</taxon>
        <taxon>Streptophyta</taxon>
        <taxon>Embryophyta</taxon>
        <taxon>Tracheophyta</taxon>
        <taxon>Spermatophyta</taxon>
        <taxon>Magnoliopsida</taxon>
        <taxon>eudicotyledons</taxon>
        <taxon>Gunneridae</taxon>
        <taxon>Pentapetalae</taxon>
        <taxon>asterids</taxon>
        <taxon>lamiids</taxon>
        <taxon>Solanales</taxon>
        <taxon>Solanaceae</taxon>
        <taxon>Solanoideae</taxon>
        <taxon>Solaneae</taxon>
        <taxon>Solanum</taxon>
    </lineage>
</organism>
<feature type="domain" description="Putative plant transposon protein" evidence="1">
    <location>
        <begin position="15"/>
        <end position="83"/>
    </location>
</feature>
<dbReference type="InterPro" id="IPR046796">
    <property type="entry name" value="Transposase_32_dom"/>
</dbReference>
<dbReference type="EMBL" id="JACXVP010000009">
    <property type="protein sequence ID" value="KAG5586040.1"/>
    <property type="molecule type" value="Genomic_DNA"/>
</dbReference>
<evidence type="ECO:0000259" key="1">
    <source>
        <dbReference type="Pfam" id="PF20167"/>
    </source>
</evidence>
<sequence length="93" mass="10764">MEGKYSDVRGTLYYHRFDQFTSPQGPYIPSWVRKFYTAYGDLVPKSKKKASEFRPVKSVMVQGKKVWCNSEYINTTLGRALYSMHPYVGLLVA</sequence>
<dbReference type="PANTHER" id="PTHR33180:SF31">
    <property type="entry name" value="POLYPROTEIN PROTEIN"/>
    <property type="match status" value="1"/>
</dbReference>
<name>A0A9J5XGK6_SOLCO</name>
<protein>
    <recommendedName>
        <fullName evidence="1">Putative plant transposon protein domain-containing protein</fullName>
    </recommendedName>
</protein>
<dbReference type="AlphaFoldDB" id="A0A9J5XGK6"/>
<dbReference type="Proteomes" id="UP000824120">
    <property type="component" value="Chromosome 9"/>
</dbReference>
<keyword evidence="3" id="KW-1185">Reference proteome</keyword>
<evidence type="ECO:0000313" key="2">
    <source>
        <dbReference type="EMBL" id="KAG5586040.1"/>
    </source>
</evidence>
<accession>A0A9J5XGK6</accession>